<dbReference type="InterPro" id="IPR002300">
    <property type="entry name" value="aa-tRNA-synth_Ia"/>
</dbReference>
<evidence type="ECO:0000259" key="10">
    <source>
        <dbReference type="Pfam" id="PF00133"/>
    </source>
</evidence>
<dbReference type="Proteomes" id="UP001558652">
    <property type="component" value="Unassembled WGS sequence"/>
</dbReference>
<keyword evidence="12" id="KW-1185">Reference proteome</keyword>
<accession>A0ABD0XSB1</accession>
<evidence type="ECO:0000256" key="1">
    <source>
        <dbReference type="ARBA" id="ARBA00005594"/>
    </source>
</evidence>
<dbReference type="SUPFAM" id="SSF47323">
    <property type="entry name" value="Anticodon-binding domain of a subclass of class I aminoacyl-tRNA synthetases"/>
    <property type="match status" value="1"/>
</dbReference>
<evidence type="ECO:0000256" key="7">
    <source>
        <dbReference type="ARBA" id="ARBA00023146"/>
    </source>
</evidence>
<dbReference type="GO" id="GO:0006412">
    <property type="term" value="P:translation"/>
    <property type="evidence" value="ECO:0007669"/>
    <property type="project" value="UniProtKB-KW"/>
</dbReference>
<dbReference type="Pfam" id="PF00133">
    <property type="entry name" value="tRNA-synt_1"/>
    <property type="match status" value="1"/>
</dbReference>
<evidence type="ECO:0000256" key="4">
    <source>
        <dbReference type="ARBA" id="ARBA00022741"/>
    </source>
</evidence>
<comment type="similarity">
    <text evidence="1 9">Belongs to the class-I aminoacyl-tRNA synthetase family.</text>
</comment>
<keyword evidence="4 9" id="KW-0547">Nucleotide-binding</keyword>
<feature type="domain" description="Aminoacyl-tRNA synthetase class Ia" evidence="10">
    <location>
        <begin position="12"/>
        <end position="625"/>
    </location>
</feature>
<dbReference type="PANTHER" id="PTHR42765:SF1">
    <property type="entry name" value="ISOLEUCINE--TRNA LIGASE, MITOCHONDRIAL"/>
    <property type="match status" value="1"/>
</dbReference>
<dbReference type="Gene3D" id="1.10.730.20">
    <property type="match status" value="1"/>
</dbReference>
<dbReference type="GO" id="GO:0004822">
    <property type="term" value="F:isoleucine-tRNA ligase activity"/>
    <property type="evidence" value="ECO:0007669"/>
    <property type="project" value="UniProtKB-EC"/>
</dbReference>
<evidence type="ECO:0000313" key="11">
    <source>
        <dbReference type="EMBL" id="KAL1110064.1"/>
    </source>
</evidence>
<dbReference type="InterPro" id="IPR009080">
    <property type="entry name" value="tRNAsynth_Ia_anticodon-bd"/>
</dbReference>
<reference evidence="11 12" key="1">
    <citation type="submission" date="2024-07" db="EMBL/GenBank/DDBJ databases">
        <title>Chromosome-level genome assembly of the water stick insect Ranatra chinensis (Heteroptera: Nepidae).</title>
        <authorList>
            <person name="Liu X."/>
        </authorList>
    </citation>
    <scope>NUCLEOTIDE SEQUENCE [LARGE SCALE GENOMIC DNA]</scope>
    <source>
        <strain evidence="11">Cailab_2021Rc</strain>
        <tissue evidence="11">Muscle</tissue>
    </source>
</reference>
<evidence type="ECO:0000256" key="3">
    <source>
        <dbReference type="ARBA" id="ARBA00022598"/>
    </source>
</evidence>
<evidence type="ECO:0000256" key="8">
    <source>
        <dbReference type="ARBA" id="ARBA00032665"/>
    </source>
</evidence>
<dbReference type="CDD" id="cd00818">
    <property type="entry name" value="IleRS_core"/>
    <property type="match status" value="1"/>
</dbReference>
<keyword evidence="7 9" id="KW-0030">Aminoacyl-tRNA synthetase</keyword>
<keyword evidence="5 9" id="KW-0067">ATP-binding</keyword>
<keyword evidence="3 9" id="KW-0436">Ligase</keyword>
<sequence length="722" mass="82634">MKAGLNEQEPARLARWEKDDLYNRILSRRNPDKKYILHDGPPYANGNIHLGTALNKILKDFVVKVKSGQGFYSPYVPGWDCHGLPIEHKVDKELGDKKLALTKNDIRKLCREYAAKWLDVQRQSFKRLGVIGDWDNPYITMDYVYESITLKEFYRVYKAGEVYKGAKPVYWCSSCVTALAEAEVEYASHTSFSIFVKFPLEEGSASKLGITEPVSAVIWTTTPWTLPANMAISANPAEEYSVMRVDKVQDDAQAGNLKEGELLLVAAPRWSLVKSISGDSLEHLQTKHPFYDRTSMIILGDHVLMTDGTGLVHTAPAHGLEDYAVGNKYGIEVYNPVDDYGKFREDLPLFGGMDINKANKKIIDLMQDNGTLIAWGKMEHSYPHCWRCKEPVIYRSTPQWFISMEVNGLREKALDAVYNKVKFIPSWGSNRIGSMVENRPDWCISRQRVWGVPIALFTCRKCEGVIFNEEMEKKVIDSFVKMGADAWFEHDVEYYLGKDAKCPHCGSGDIRQETDILDVWFDSGTSHAAVCEARPELGEADMYLEGSDQHRGWFQSSLLESIATRGKAPFKEILTHGFLVDADMKKMSKSVGNVVLPEEIIAKHGAEIMRLWVASEDYTDDIRISDEIIKRQVESYRKIRNTMRYLLGNLYDFNPDEDSVPFAEMMDLDRYILLKLDETLNKIYAGYEDYQFHAFLPCFYEFLHNRSISSVFRYIKRQALFV</sequence>
<dbReference type="PRINTS" id="PR00984">
    <property type="entry name" value="TRNASYNTHILE"/>
</dbReference>
<dbReference type="InterPro" id="IPR009008">
    <property type="entry name" value="Val/Leu/Ile-tRNA-synth_edit"/>
</dbReference>
<keyword evidence="6 9" id="KW-0648">Protein biosynthesis</keyword>
<dbReference type="Gene3D" id="3.40.50.620">
    <property type="entry name" value="HUPs"/>
    <property type="match status" value="2"/>
</dbReference>
<dbReference type="InterPro" id="IPR001412">
    <property type="entry name" value="aa-tRNA-synth_I_CS"/>
</dbReference>
<evidence type="ECO:0000256" key="9">
    <source>
        <dbReference type="RuleBase" id="RU363035"/>
    </source>
</evidence>
<dbReference type="InterPro" id="IPR002301">
    <property type="entry name" value="Ile-tRNA-ligase"/>
</dbReference>
<dbReference type="InterPro" id="IPR014729">
    <property type="entry name" value="Rossmann-like_a/b/a_fold"/>
</dbReference>
<gene>
    <name evidence="11" type="ORF">AAG570_014044</name>
</gene>
<dbReference type="SUPFAM" id="SSF50677">
    <property type="entry name" value="ValRS/IleRS/LeuRS editing domain"/>
    <property type="match status" value="1"/>
</dbReference>
<comment type="caution">
    <text evidence="11">The sequence shown here is derived from an EMBL/GenBank/DDBJ whole genome shotgun (WGS) entry which is preliminary data.</text>
</comment>
<dbReference type="PROSITE" id="PS00178">
    <property type="entry name" value="AA_TRNA_LIGASE_I"/>
    <property type="match status" value="1"/>
</dbReference>
<dbReference type="NCBIfam" id="TIGR00392">
    <property type="entry name" value="ileS"/>
    <property type="match status" value="1"/>
</dbReference>
<dbReference type="Gene3D" id="1.10.10.830">
    <property type="entry name" value="Ile-tRNA synthetase CP2 domain-like"/>
    <property type="match status" value="1"/>
</dbReference>
<evidence type="ECO:0000313" key="12">
    <source>
        <dbReference type="Proteomes" id="UP001558652"/>
    </source>
</evidence>
<name>A0ABD0XSB1_9HEMI</name>
<evidence type="ECO:0000256" key="2">
    <source>
        <dbReference type="ARBA" id="ARBA00013165"/>
    </source>
</evidence>
<organism evidence="11 12">
    <name type="scientific">Ranatra chinensis</name>
    <dbReference type="NCBI Taxonomy" id="642074"/>
    <lineage>
        <taxon>Eukaryota</taxon>
        <taxon>Metazoa</taxon>
        <taxon>Ecdysozoa</taxon>
        <taxon>Arthropoda</taxon>
        <taxon>Hexapoda</taxon>
        <taxon>Insecta</taxon>
        <taxon>Pterygota</taxon>
        <taxon>Neoptera</taxon>
        <taxon>Paraneoptera</taxon>
        <taxon>Hemiptera</taxon>
        <taxon>Heteroptera</taxon>
        <taxon>Panheteroptera</taxon>
        <taxon>Nepomorpha</taxon>
        <taxon>Nepidae</taxon>
        <taxon>Ranatrinae</taxon>
        <taxon>Ranatra</taxon>
    </lineage>
</organism>
<evidence type="ECO:0000256" key="6">
    <source>
        <dbReference type="ARBA" id="ARBA00022917"/>
    </source>
</evidence>
<dbReference type="InterPro" id="IPR050081">
    <property type="entry name" value="Ile-tRNA_ligase"/>
</dbReference>
<proteinExistence type="inferred from homology"/>
<evidence type="ECO:0000256" key="5">
    <source>
        <dbReference type="ARBA" id="ARBA00022840"/>
    </source>
</evidence>
<dbReference type="GO" id="GO:0005524">
    <property type="term" value="F:ATP binding"/>
    <property type="evidence" value="ECO:0007669"/>
    <property type="project" value="UniProtKB-KW"/>
</dbReference>
<dbReference type="SUPFAM" id="SSF52374">
    <property type="entry name" value="Nucleotidylyl transferase"/>
    <property type="match status" value="1"/>
</dbReference>
<dbReference type="PANTHER" id="PTHR42765">
    <property type="entry name" value="SOLEUCYL-TRNA SYNTHETASE"/>
    <property type="match status" value="1"/>
</dbReference>
<protein>
    <recommendedName>
        <fullName evidence="2">isoleucine--tRNA ligase</fullName>
        <ecNumber evidence="2">6.1.1.5</ecNumber>
    </recommendedName>
    <alternativeName>
        <fullName evidence="8">Isoleucyl-tRNA synthetase</fullName>
    </alternativeName>
</protein>
<dbReference type="EC" id="6.1.1.5" evidence="2"/>
<dbReference type="AlphaFoldDB" id="A0ABD0XSB1"/>
<dbReference type="EMBL" id="JBFDAA010000025">
    <property type="protein sequence ID" value="KAL1110064.1"/>
    <property type="molecule type" value="Genomic_DNA"/>
</dbReference>